<name>A0ACC0UQB0_9HYPO</name>
<keyword evidence="2" id="KW-1185">Reference proteome</keyword>
<organism evidence="1 2">
    <name type="scientific">Trichothecium roseum</name>
    <dbReference type="NCBI Taxonomy" id="47278"/>
    <lineage>
        <taxon>Eukaryota</taxon>
        <taxon>Fungi</taxon>
        <taxon>Dikarya</taxon>
        <taxon>Ascomycota</taxon>
        <taxon>Pezizomycotina</taxon>
        <taxon>Sordariomycetes</taxon>
        <taxon>Hypocreomycetidae</taxon>
        <taxon>Hypocreales</taxon>
        <taxon>Hypocreales incertae sedis</taxon>
        <taxon>Trichothecium</taxon>
    </lineage>
</organism>
<dbReference type="Proteomes" id="UP001163324">
    <property type="component" value="Chromosome 10"/>
</dbReference>
<evidence type="ECO:0000313" key="1">
    <source>
        <dbReference type="EMBL" id="KAI9896137.1"/>
    </source>
</evidence>
<accession>A0ACC0UQB0</accession>
<comment type="caution">
    <text evidence="1">The sequence shown here is derived from an EMBL/GenBank/DDBJ whole genome shotgun (WGS) entry which is preliminary data.</text>
</comment>
<reference evidence="1" key="1">
    <citation type="submission" date="2022-10" db="EMBL/GenBank/DDBJ databases">
        <title>Complete Genome of Trichothecium roseum strain YXFP-22015, a Plant Pathogen Isolated from Citrus.</title>
        <authorList>
            <person name="Wang Y."/>
            <person name="Zhu L."/>
        </authorList>
    </citation>
    <scope>NUCLEOTIDE SEQUENCE</scope>
    <source>
        <strain evidence="1">YXFP-22015</strain>
    </source>
</reference>
<evidence type="ECO:0000313" key="2">
    <source>
        <dbReference type="Proteomes" id="UP001163324"/>
    </source>
</evidence>
<proteinExistence type="predicted"/>
<dbReference type="EMBL" id="CM047949">
    <property type="protein sequence ID" value="KAI9896137.1"/>
    <property type="molecule type" value="Genomic_DNA"/>
</dbReference>
<protein>
    <submittedName>
        <fullName evidence="1">Uncharacterized protein</fullName>
    </submittedName>
</protein>
<gene>
    <name evidence="1" type="ORF">N3K66_009037</name>
</gene>
<sequence>MDGIVHELTVVLQLKCSADPHGCQRCVHKKIKCQYPSAPRSYVQKKTSSSASSPAKVRHARQRSLATTVDTTVSSSSSSSASSEDESLPSATTTTVTSPVLQQQQHHHHHHHHHNESTTTFESSGSSCGSSSNNSQQELGLFFDMADFITTDSSSAANTLLSDDFMDMDQLNAMVPWHQQPFTFSPNNSNGNSGSGVGKACAPWNDMPELDDIDFSSGSNTASSSVTPLPATPSVPEQQQPQCSCFVQAVGTHESIEVARWGLKELSGDVDEILQQLNKALVECEELLECRRCNVQPSYVMLLLNMCSKMLASLEDISIGTSRLGGSSCHPDRSITTSSSSTTTSSSASSASSSMFRSADGKRRRCASDGADRTGENNNNSNESRRREIGISIRNWQLDDDDEHLVLQSLIRARVARLERLLGMLGRVVSENSWPAHGGMMRELQGRLTRGAFGGGVVGGAGGLLGGNPAWGTGHGQGGLGQTLF</sequence>